<evidence type="ECO:0000313" key="2">
    <source>
        <dbReference type="Proteomes" id="UP000887575"/>
    </source>
</evidence>
<feature type="transmembrane region" description="Helical" evidence="1">
    <location>
        <begin position="114"/>
        <end position="137"/>
    </location>
</feature>
<proteinExistence type="predicted"/>
<reference evidence="3" key="1">
    <citation type="submission" date="2024-02" db="UniProtKB">
        <authorList>
            <consortium name="WormBaseParasite"/>
        </authorList>
    </citation>
    <scope>IDENTIFICATION</scope>
</reference>
<dbReference type="AlphaFoldDB" id="A0AAF3EHR1"/>
<keyword evidence="1" id="KW-0472">Membrane</keyword>
<keyword evidence="1" id="KW-0812">Transmembrane</keyword>
<dbReference type="Proteomes" id="UP000887575">
    <property type="component" value="Unassembled WGS sequence"/>
</dbReference>
<keyword evidence="2" id="KW-1185">Reference proteome</keyword>
<evidence type="ECO:0008006" key="4">
    <source>
        <dbReference type="Google" id="ProtNLM"/>
    </source>
</evidence>
<dbReference type="PANTHER" id="PTHR34492">
    <property type="entry name" value="GUSTATORY RECEPTOR FAMILY"/>
    <property type="match status" value="1"/>
</dbReference>
<sequence length="237" mass="27284">IYSLITMLVFYLAIWSGLLAKLVHPSFFRLFYYPQFIHVRPLLFVLYLSLVVYNLATYLCLTNALHCELKKYNYKIDQLNNSPSESIRANLEALIHEHTQITKCIQTMDELYKVFAFSLLISLPTVGFCMFELYAIMYSSRISDELNKSKTLLCMNHSVWLPYEESLNKIALTLAIHLDQPDLGITLWGFTRVTKPLILTMVSGMMTCLAFLLDLKPSEEHSTSCDCALKKTNDINI</sequence>
<evidence type="ECO:0000313" key="3">
    <source>
        <dbReference type="WBParaSite" id="MBELARI_LOCUS13552"/>
    </source>
</evidence>
<dbReference type="WBParaSite" id="MBELARI_LOCUS13552">
    <property type="protein sequence ID" value="MBELARI_LOCUS13552"/>
    <property type="gene ID" value="MBELARI_LOCUS13552"/>
</dbReference>
<accession>A0AAF3EHR1</accession>
<organism evidence="2 3">
    <name type="scientific">Mesorhabditis belari</name>
    <dbReference type="NCBI Taxonomy" id="2138241"/>
    <lineage>
        <taxon>Eukaryota</taxon>
        <taxon>Metazoa</taxon>
        <taxon>Ecdysozoa</taxon>
        <taxon>Nematoda</taxon>
        <taxon>Chromadorea</taxon>
        <taxon>Rhabditida</taxon>
        <taxon>Rhabditina</taxon>
        <taxon>Rhabditomorpha</taxon>
        <taxon>Rhabditoidea</taxon>
        <taxon>Rhabditidae</taxon>
        <taxon>Mesorhabditinae</taxon>
        <taxon>Mesorhabditis</taxon>
    </lineage>
</organism>
<keyword evidence="1" id="KW-1133">Transmembrane helix</keyword>
<protein>
    <recommendedName>
        <fullName evidence="4">Gustatory receptor</fullName>
    </recommendedName>
</protein>
<feature type="transmembrane region" description="Helical" evidence="1">
    <location>
        <begin position="44"/>
        <end position="65"/>
    </location>
</feature>
<name>A0AAF3EHR1_9BILA</name>
<evidence type="ECO:0000256" key="1">
    <source>
        <dbReference type="SAM" id="Phobius"/>
    </source>
</evidence>
<dbReference type="PANTHER" id="PTHR34492:SF2">
    <property type="entry name" value="G PROTEIN-COUPLED RECEPTOR"/>
    <property type="match status" value="1"/>
</dbReference>